<gene>
    <name evidence="1" type="ORF">RDB_LOCUS176865</name>
</gene>
<proteinExistence type="predicted"/>
<dbReference type="Proteomes" id="UP000663841">
    <property type="component" value="Unassembled WGS sequence"/>
</dbReference>
<comment type="caution">
    <text evidence="1">The sequence shown here is derived from an EMBL/GenBank/DDBJ whole genome shotgun (WGS) entry which is preliminary data.</text>
</comment>
<dbReference type="EMBL" id="CAJMWW010000436">
    <property type="protein sequence ID" value="CAE6470879.1"/>
    <property type="molecule type" value="Genomic_DNA"/>
</dbReference>
<name>A0A8H3C3N1_9AGAM</name>
<dbReference type="AlphaFoldDB" id="A0A8H3C3N1"/>
<protein>
    <submittedName>
        <fullName evidence="1">Uncharacterized protein</fullName>
    </submittedName>
</protein>
<sequence>MMPKLKSPFARLPSAPLPGSSYYISNTVIIAKRVALGLEAPIRIKSDKWADGNPLYDWLQRYSNVKIESIQLRKEQKAPFFHEYIAIELSNGSYFRIDRRQLPDEQSPMSSTERNGVEAYDTIEQITSLDDSMYNPSDYLVQIYFERGVNLSVIAYTCDAISKDFRASAYTLQRYNCYFYAQTILLCTLCEQLSVPRRSAIWVC</sequence>
<accession>A0A8H3C3N1</accession>
<evidence type="ECO:0000313" key="1">
    <source>
        <dbReference type="EMBL" id="CAE6470879.1"/>
    </source>
</evidence>
<evidence type="ECO:0000313" key="2">
    <source>
        <dbReference type="Proteomes" id="UP000663841"/>
    </source>
</evidence>
<organism evidence="1 2">
    <name type="scientific">Rhizoctonia solani</name>
    <dbReference type="NCBI Taxonomy" id="456999"/>
    <lineage>
        <taxon>Eukaryota</taxon>
        <taxon>Fungi</taxon>
        <taxon>Dikarya</taxon>
        <taxon>Basidiomycota</taxon>
        <taxon>Agaricomycotina</taxon>
        <taxon>Agaricomycetes</taxon>
        <taxon>Cantharellales</taxon>
        <taxon>Ceratobasidiaceae</taxon>
        <taxon>Rhizoctonia</taxon>
    </lineage>
</organism>
<reference evidence="1" key="1">
    <citation type="submission" date="2021-01" db="EMBL/GenBank/DDBJ databases">
        <authorList>
            <person name="Kaushik A."/>
        </authorList>
    </citation>
    <scope>NUCLEOTIDE SEQUENCE</scope>
    <source>
        <strain evidence="1">AG3-T5</strain>
    </source>
</reference>